<dbReference type="RefSeq" id="WP_162884377.1">
    <property type="nucleotide sequence ID" value="NZ_CP015630.1"/>
</dbReference>
<accession>A0A172XCE6</accession>
<gene>
    <name evidence="2" type="ORF">A7978_04400</name>
</gene>
<dbReference type="EMBL" id="CP015630">
    <property type="protein sequence ID" value="ANF34354.1"/>
    <property type="molecule type" value="Genomic_DNA"/>
</dbReference>
<feature type="coiled-coil region" evidence="1">
    <location>
        <begin position="92"/>
        <end position="129"/>
    </location>
</feature>
<sequence>MKYTISVVIFIITLITLNCKMDSGKTAKLEKALQEAEDEKQIALEVQTIRADVEVEAKIKAIEVEAEMEVQRITESEATVAESIKDTKQKIATSAKAESEIAKQELQQAQNAKLEAKKQIIKIKEEMKQQPKQFIIAKLKLKIENIATILNIHTDPNWPEPIDQFGMSHSSQTWKDLNRFRSMDRKKHDPRKTYFLNKERSANDRRNFYLVFKYNKTKIQKYGEIFHRLMLAQLYHETTEIADSIINYAMVYFQTALMTLHKKQDNLNFLSLEDLINLKEKFDEIEQKSTIFENHLTTLYDDYYNNQYNIKDGHYTNIINYMNNQNYRQKLQELIEIITNITLKITHILK</sequence>
<name>A0A172XCE6_BORTU</name>
<keyword evidence="1" id="KW-0175">Coiled coil</keyword>
<reference evidence="2 3" key="1">
    <citation type="submission" date="2016-05" db="EMBL/GenBank/DDBJ databases">
        <title>Chromosome and linear plasmid sequence of a 2015 human isolate of tick-borne relapsing fever spirochete, Borrelia turicatae.</title>
        <authorList>
            <person name="Kingry L.C."/>
            <person name="Dhwani B."/>
            <person name="Replogle A."/>
            <person name="Sexton C."/>
            <person name="Rowe L."/>
            <person name="Stermole B.M."/>
            <person name="Christensen A.M."/>
            <person name="Schriefer M.E."/>
        </authorList>
    </citation>
    <scope>NUCLEOTIDE SEQUENCE [LARGE SCALE GENOMIC DNA]</scope>
    <source>
        <strain evidence="2 3">BTE5EL</strain>
        <plasmid evidence="2 3">lp159</plasmid>
    </source>
</reference>
<dbReference type="Proteomes" id="UP000264231">
    <property type="component" value="Plasmid lp159"/>
</dbReference>
<dbReference type="InterPro" id="IPR008421">
    <property type="entry name" value="Borrelia_lipoprotein_PFam54/60"/>
</dbReference>
<proteinExistence type="predicted"/>
<evidence type="ECO:0000256" key="1">
    <source>
        <dbReference type="SAM" id="Coils"/>
    </source>
</evidence>
<evidence type="ECO:0000313" key="3">
    <source>
        <dbReference type="Proteomes" id="UP000264231"/>
    </source>
</evidence>
<dbReference type="AlphaFoldDB" id="A0A172XCE6"/>
<dbReference type="Pfam" id="PF05714">
    <property type="entry name" value="PFam54_60"/>
    <property type="match status" value="1"/>
</dbReference>
<geneLocation type="plasmid" evidence="2 3">
    <name>lp159</name>
</geneLocation>
<protein>
    <submittedName>
        <fullName evidence="2">Uncharacterized protein</fullName>
    </submittedName>
</protein>
<evidence type="ECO:0000313" key="2">
    <source>
        <dbReference type="EMBL" id="ANF34354.1"/>
    </source>
</evidence>
<organism evidence="2 3">
    <name type="scientific">Borrelia turicatae</name>
    <dbReference type="NCBI Taxonomy" id="142"/>
    <lineage>
        <taxon>Bacteria</taxon>
        <taxon>Pseudomonadati</taxon>
        <taxon>Spirochaetota</taxon>
        <taxon>Spirochaetia</taxon>
        <taxon>Spirochaetales</taxon>
        <taxon>Borreliaceae</taxon>
        <taxon>Borrelia</taxon>
    </lineage>
</organism>
<dbReference type="Gene3D" id="1.10.3160.10">
    <property type="entry name" value="Bbcrasp-1"/>
    <property type="match status" value="1"/>
</dbReference>
<keyword evidence="2" id="KW-0614">Plasmid</keyword>